<name>A0A0K2T5U4_LEPSM</name>
<reference evidence="1" key="1">
    <citation type="submission" date="2014-05" db="EMBL/GenBank/DDBJ databases">
        <authorList>
            <person name="Chronopoulou M."/>
        </authorList>
    </citation>
    <scope>NUCLEOTIDE SEQUENCE</scope>
    <source>
        <tissue evidence="1">Whole organism</tissue>
    </source>
</reference>
<proteinExistence type="predicted"/>
<accession>A0A0K2T5U4</accession>
<dbReference type="AlphaFoldDB" id="A0A0K2T5U4"/>
<protein>
    <submittedName>
        <fullName evidence="1">Uncharacterized protein</fullName>
    </submittedName>
</protein>
<dbReference type="EMBL" id="HACA01004073">
    <property type="protein sequence ID" value="CDW21434.1"/>
    <property type="molecule type" value="Transcribed_RNA"/>
</dbReference>
<evidence type="ECO:0000313" key="1">
    <source>
        <dbReference type="EMBL" id="CDW21434.1"/>
    </source>
</evidence>
<organism evidence="1">
    <name type="scientific">Lepeophtheirus salmonis</name>
    <name type="common">Salmon louse</name>
    <name type="synonym">Caligus salmonis</name>
    <dbReference type="NCBI Taxonomy" id="72036"/>
    <lineage>
        <taxon>Eukaryota</taxon>
        <taxon>Metazoa</taxon>
        <taxon>Ecdysozoa</taxon>
        <taxon>Arthropoda</taxon>
        <taxon>Crustacea</taxon>
        <taxon>Multicrustacea</taxon>
        <taxon>Hexanauplia</taxon>
        <taxon>Copepoda</taxon>
        <taxon>Siphonostomatoida</taxon>
        <taxon>Caligidae</taxon>
        <taxon>Lepeophtheirus</taxon>
    </lineage>
</organism>
<sequence length="79" mass="9217">MFISSFTRWVIGSVIVVIKWRPIKCPTLVLAASSSSTWMLMKLRLRLIVGMKIIFSMRYTGIIIRVWRHRVIIRVVVVS</sequence>